<dbReference type="PANTHER" id="PTHR42643:SF24">
    <property type="entry name" value="IONOTROPIC RECEPTOR 60A"/>
    <property type="match status" value="1"/>
</dbReference>
<evidence type="ECO:0000256" key="9">
    <source>
        <dbReference type="SAM" id="Phobius"/>
    </source>
</evidence>
<name>A0AAV6TTR4_9ARAC</name>
<dbReference type="EMBL" id="JAFNEN010001038">
    <property type="protein sequence ID" value="KAG8175285.1"/>
    <property type="molecule type" value="Genomic_DNA"/>
</dbReference>
<gene>
    <name evidence="11" type="ORF">JTE90_006645</name>
</gene>
<dbReference type="InterPro" id="IPR052192">
    <property type="entry name" value="Insect_Ionotropic_Sensory_Rcpt"/>
</dbReference>
<evidence type="ECO:0000256" key="4">
    <source>
        <dbReference type="ARBA" id="ARBA00022692"/>
    </source>
</evidence>
<dbReference type="Pfam" id="PF00060">
    <property type="entry name" value="Lig_chan"/>
    <property type="match status" value="1"/>
</dbReference>
<feature type="transmembrane region" description="Helical" evidence="9">
    <location>
        <begin position="178"/>
        <end position="203"/>
    </location>
</feature>
<comment type="subcellular location">
    <subcellularLocation>
        <location evidence="1">Cell membrane</location>
        <topology evidence="1">Multi-pass membrane protein</topology>
    </subcellularLocation>
</comment>
<keyword evidence="5 9" id="KW-1133">Transmembrane helix</keyword>
<evidence type="ECO:0000259" key="10">
    <source>
        <dbReference type="Pfam" id="PF00060"/>
    </source>
</evidence>
<comment type="caution">
    <text evidence="11">The sequence shown here is derived from an EMBL/GenBank/DDBJ whole genome shotgun (WGS) entry which is preliminary data.</text>
</comment>
<dbReference type="InterPro" id="IPR001320">
    <property type="entry name" value="Iontro_rcpt_C"/>
</dbReference>
<organism evidence="11 12">
    <name type="scientific">Oedothorax gibbosus</name>
    <dbReference type="NCBI Taxonomy" id="931172"/>
    <lineage>
        <taxon>Eukaryota</taxon>
        <taxon>Metazoa</taxon>
        <taxon>Ecdysozoa</taxon>
        <taxon>Arthropoda</taxon>
        <taxon>Chelicerata</taxon>
        <taxon>Arachnida</taxon>
        <taxon>Araneae</taxon>
        <taxon>Araneomorphae</taxon>
        <taxon>Entelegynae</taxon>
        <taxon>Araneoidea</taxon>
        <taxon>Linyphiidae</taxon>
        <taxon>Erigoninae</taxon>
        <taxon>Oedothorax</taxon>
    </lineage>
</organism>
<dbReference type="GO" id="GO:0005886">
    <property type="term" value="C:plasma membrane"/>
    <property type="evidence" value="ECO:0007669"/>
    <property type="project" value="UniProtKB-SubCell"/>
</dbReference>
<comment type="similarity">
    <text evidence="2">Belongs to the glutamate-gated ion channel (TC 1.A.10.1) family.</text>
</comment>
<dbReference type="SUPFAM" id="SSF53850">
    <property type="entry name" value="Periplasmic binding protein-like II"/>
    <property type="match status" value="1"/>
</dbReference>
<evidence type="ECO:0000256" key="7">
    <source>
        <dbReference type="ARBA" id="ARBA00023170"/>
    </source>
</evidence>
<protein>
    <recommendedName>
        <fullName evidence="10">Ionotropic glutamate receptor C-terminal domain-containing protein</fullName>
    </recommendedName>
</protein>
<feature type="transmembrane region" description="Helical" evidence="9">
    <location>
        <begin position="143"/>
        <end position="166"/>
    </location>
</feature>
<dbReference type="GO" id="GO:0015276">
    <property type="term" value="F:ligand-gated monoatomic ion channel activity"/>
    <property type="evidence" value="ECO:0007669"/>
    <property type="project" value="InterPro"/>
</dbReference>
<dbReference type="AlphaFoldDB" id="A0AAV6TTR4"/>
<reference evidence="11 12" key="1">
    <citation type="journal article" date="2022" name="Nat. Ecol. Evol.">
        <title>A masculinizing supergene underlies an exaggerated male reproductive morph in a spider.</title>
        <authorList>
            <person name="Hendrickx F."/>
            <person name="De Corte Z."/>
            <person name="Sonet G."/>
            <person name="Van Belleghem S.M."/>
            <person name="Kostlbacher S."/>
            <person name="Vangestel C."/>
        </authorList>
    </citation>
    <scope>NUCLEOTIDE SEQUENCE [LARGE SCALE GENOMIC DNA]</scope>
    <source>
        <strain evidence="11">W744_W776</strain>
    </source>
</reference>
<keyword evidence="4 9" id="KW-0812">Transmembrane</keyword>
<evidence type="ECO:0000256" key="6">
    <source>
        <dbReference type="ARBA" id="ARBA00023136"/>
    </source>
</evidence>
<dbReference type="PANTHER" id="PTHR42643">
    <property type="entry name" value="IONOTROPIC RECEPTOR 20A-RELATED"/>
    <property type="match status" value="1"/>
</dbReference>
<dbReference type="Gene3D" id="1.10.287.70">
    <property type="match status" value="1"/>
</dbReference>
<evidence type="ECO:0000313" key="12">
    <source>
        <dbReference type="Proteomes" id="UP000827092"/>
    </source>
</evidence>
<evidence type="ECO:0000256" key="2">
    <source>
        <dbReference type="ARBA" id="ARBA00008685"/>
    </source>
</evidence>
<dbReference type="GO" id="GO:0050906">
    <property type="term" value="P:detection of stimulus involved in sensory perception"/>
    <property type="evidence" value="ECO:0007669"/>
    <property type="project" value="UniProtKB-ARBA"/>
</dbReference>
<keyword evidence="6 9" id="KW-0472">Membrane</keyword>
<proteinExistence type="inferred from homology"/>
<feature type="transmembrane region" description="Helical" evidence="9">
    <location>
        <begin position="109"/>
        <end position="131"/>
    </location>
</feature>
<evidence type="ECO:0000256" key="3">
    <source>
        <dbReference type="ARBA" id="ARBA00022475"/>
    </source>
</evidence>
<keyword evidence="8" id="KW-0325">Glycoprotein</keyword>
<keyword evidence="7" id="KW-0675">Receptor</keyword>
<feature type="domain" description="Ionotropic glutamate receptor C-terminal" evidence="10">
    <location>
        <begin position="107"/>
        <end position="388"/>
    </location>
</feature>
<dbReference type="Proteomes" id="UP000827092">
    <property type="component" value="Unassembled WGS sequence"/>
</dbReference>
<sequence length="412" mass="46644">MKKLRVRYSYAPPFCTHKLGTDSGFGGIMEDMLEGMKIFINNFDYAATLQPDKAFGETDITGPFKMNEERSKVVQFSEPFVDLYLGIMSGVVETQKNPLIIFQIFTVQIWVAILSSILFMASAATAVYFVLPTYETRSLPTVFFKYLWSFQICLLNKNFGCSYRWFMRHACDSTSFRMLLLTWFLPCLVLAYSYQGGILSAFASNKLQPKIASLDDLLNDESIEIIAWANTATEKSYGNLQNTRYGPIWERMKGSLVNRASPGTFPPWMERVHKGQAIVTAFSYDLKRLVGDWYKKRDECGLADLAVSNIGLGNSYVALALRKEFINTNFLKQFNRGIRLFNEGGLAHFSLLRANRNYEKYTLGNTSVTKPLNLTDLMGAFVVLGTGLAAASVLFVIEMLYSRISKMKKQTC</sequence>
<evidence type="ECO:0000256" key="1">
    <source>
        <dbReference type="ARBA" id="ARBA00004651"/>
    </source>
</evidence>
<evidence type="ECO:0000313" key="11">
    <source>
        <dbReference type="EMBL" id="KAG8175285.1"/>
    </source>
</evidence>
<evidence type="ECO:0000256" key="8">
    <source>
        <dbReference type="ARBA" id="ARBA00023180"/>
    </source>
</evidence>
<keyword evidence="3" id="KW-1003">Cell membrane</keyword>
<accession>A0AAV6TTR4</accession>
<feature type="transmembrane region" description="Helical" evidence="9">
    <location>
        <begin position="377"/>
        <end position="401"/>
    </location>
</feature>
<evidence type="ECO:0000256" key="5">
    <source>
        <dbReference type="ARBA" id="ARBA00022989"/>
    </source>
</evidence>
<keyword evidence="12" id="KW-1185">Reference proteome</keyword>